<evidence type="ECO:0000313" key="3">
    <source>
        <dbReference type="EMBL" id="KAL3842060.1"/>
    </source>
</evidence>
<dbReference type="PANTHER" id="PTHR31751">
    <property type="entry name" value="SI:CH211-108C17.2-RELATED-RELATED"/>
    <property type="match status" value="1"/>
</dbReference>
<feature type="transmembrane region" description="Helical" evidence="2">
    <location>
        <begin position="182"/>
        <end position="203"/>
    </location>
</feature>
<evidence type="ECO:0000313" key="4">
    <source>
        <dbReference type="Proteomes" id="UP001634394"/>
    </source>
</evidence>
<accession>A0ABD3TYE0</accession>
<keyword evidence="4" id="KW-1185">Reference proteome</keyword>
<organism evidence="3 4">
    <name type="scientific">Sinanodonta woodiana</name>
    <name type="common">Chinese pond mussel</name>
    <name type="synonym">Anodonta woodiana</name>
    <dbReference type="NCBI Taxonomy" id="1069815"/>
    <lineage>
        <taxon>Eukaryota</taxon>
        <taxon>Metazoa</taxon>
        <taxon>Spiralia</taxon>
        <taxon>Lophotrochozoa</taxon>
        <taxon>Mollusca</taxon>
        <taxon>Bivalvia</taxon>
        <taxon>Autobranchia</taxon>
        <taxon>Heteroconchia</taxon>
        <taxon>Palaeoheterodonta</taxon>
        <taxon>Unionida</taxon>
        <taxon>Unionoidea</taxon>
        <taxon>Unionidae</taxon>
        <taxon>Unioninae</taxon>
        <taxon>Sinanodonta</taxon>
    </lineage>
</organism>
<protein>
    <submittedName>
        <fullName evidence="3">Uncharacterized protein</fullName>
    </submittedName>
</protein>
<dbReference type="PANTHER" id="PTHR31751:SF42">
    <property type="entry name" value="PROTEIN CBG10204"/>
    <property type="match status" value="1"/>
</dbReference>
<dbReference type="Proteomes" id="UP001634394">
    <property type="component" value="Unassembled WGS sequence"/>
</dbReference>
<dbReference type="AlphaFoldDB" id="A0ABD3TYE0"/>
<sequence length="352" mass="39529">MPRSKRPRSPDMDEGRPPTATNRSGQTPKCPRSAYKKRDREWTCDACDSRVKTVTTGCQTILRPKKKSARTQYSGPRKVDKDEPWHTTATLEDLNTSLITESSEITVNFSDSMDSSYAATSSKNSSRQSSFNEDQGSSQENKFLVAESALLRIINHRMGTFINIVQKCDFCSHKRSWNSQPFVGSIPAGNLLLSAAILFAGAIPSEAMRIFEFLKMVLPPAMNYTFLEAKKQEGYFEEVRLGGDSIVVAGDGRADSPGHSAKYVIYSTVDVNTGKVVNMEIVQSNEVLSSYHMELEGLKRTNDMLQENGIKMESIITDRHTQVTKWVKENLSDCTHYYDIWHCAKGKYVSFL</sequence>
<name>A0ABD3TYE0_SINWO</name>
<evidence type="ECO:0000256" key="2">
    <source>
        <dbReference type="SAM" id="Phobius"/>
    </source>
</evidence>
<evidence type="ECO:0000256" key="1">
    <source>
        <dbReference type="SAM" id="MobiDB-lite"/>
    </source>
</evidence>
<feature type="region of interest" description="Disordered" evidence="1">
    <location>
        <begin position="1"/>
        <end position="40"/>
    </location>
</feature>
<dbReference type="EMBL" id="JBJQND010000017">
    <property type="protein sequence ID" value="KAL3842060.1"/>
    <property type="molecule type" value="Genomic_DNA"/>
</dbReference>
<comment type="caution">
    <text evidence="3">The sequence shown here is derived from an EMBL/GenBank/DDBJ whole genome shotgun (WGS) entry which is preliminary data.</text>
</comment>
<feature type="region of interest" description="Disordered" evidence="1">
    <location>
        <begin position="64"/>
        <end position="85"/>
    </location>
</feature>
<keyword evidence="2" id="KW-0472">Membrane</keyword>
<proteinExistence type="predicted"/>
<keyword evidence="2" id="KW-0812">Transmembrane</keyword>
<reference evidence="3 4" key="1">
    <citation type="submission" date="2024-11" db="EMBL/GenBank/DDBJ databases">
        <title>Chromosome-level genome assembly of the freshwater bivalve Anodonta woodiana.</title>
        <authorList>
            <person name="Chen X."/>
        </authorList>
    </citation>
    <scope>NUCLEOTIDE SEQUENCE [LARGE SCALE GENOMIC DNA]</scope>
    <source>
        <strain evidence="3">MN2024</strain>
        <tissue evidence="3">Gills</tissue>
    </source>
</reference>
<gene>
    <name evidence="3" type="ORF">ACJMK2_020125</name>
</gene>
<keyword evidence="2" id="KW-1133">Transmembrane helix</keyword>